<sequence>MIKAPSITSLRVDKLAANFVYLKWDDVGMDFYYVVELARSRDMDGTIIPDEELIWTQLGYSYENEWFSDQVAPNTRYKFRIQTTHEGFEPSDWVISDELWTFDENAYAYTTMREFTPADSFINEKFAKNNRDYVDFNDDVIMASLMVEDFVYSPLYSDVSQISDKILKQESYHEIQDHIEHVCNDIDRTFLVYSNGLLYLFERFQNMAKVSNDKGQTWYYYKALNDRVGNPVSRTVAYQSANTTYVLGYDRIFYGRTSTDIRWSSDEVRFSADDVTFAKLGNQSGLDFDVDSYNTYARLPGGVSKYAEAIACSSDWLYVAAKNVMRRIALRNTPIDTDPGSPTFGERIFDEVSYTIVPGNDKIVVKKMDVLNDRLYVLVTGEVKTAMMDPTVKANVIPSNDAGVYLWDENAKTFTRVYGKTEDERFYITHEYTNMSTNGDEVYISVGNYKYPGTLPDPDLVEKYPEDVHSAVKYDLVPGYTASISINFATVRANQNDPTVWNFGPQEYYNEANFSWHFRDKVSTWITNDNRPLVVYPETLYTLVTDSASPASTIRVNHEVWDKGTVTIYLNNIKFTGFTKYTNGVLLYRSGGRIIGFYELSYRARDELTIFWKPDNTLMVASLVNQERENPYTPDIEPGLIDPDLSHMITRFAPQSYLDNQQFEKFGEYYLQYISLGSNSYYNKLLNLIRNKYPREKNNVEYLWSEINRRNIYLDKTKREAVVRFFESRASDFYSTKGIEASYTFLFKLLYNEDVSVEIESSNSLEYDILVSSTNISQDIVGRTIYTPTGRANVTYIERDYENGQLRWSMTLHNAQGNFIEGQVVKSEKTNFTGMVIRGVRGKQMANNSIDYINRGRSYYVMKIRSNLPTSRYKDDVLRFVHPVGFGFMGITMLTVFINSGLSMTHNETIIDILRNYRFDSGYPKFWPDRIASMDGNGNQQFDLVTGEPLYTVHPRAGEPFDVPPEYDIEEKPLNGVLPSARRFDQSPLFDCSGVKYSQFRNLVDKRLKDDAGNPRDPNPPSQIKVGN</sequence>
<evidence type="ECO:0000313" key="7">
    <source>
        <dbReference type="Proteomes" id="UP000203408"/>
    </source>
</evidence>
<feature type="domain" description="Baseplate wedge protein gp7" evidence="5">
    <location>
        <begin position="918"/>
        <end position="1008"/>
    </location>
</feature>
<keyword evidence="1" id="KW-1188">Viral release from host cell</keyword>
<keyword evidence="1" id="KW-0426">Late protein</keyword>
<dbReference type="Pfam" id="PF21456">
    <property type="entry name" value="Gp7_6th"/>
    <property type="match status" value="1"/>
</dbReference>
<keyword evidence="1" id="KW-1226">Viral baseplate protein</keyword>
<gene>
    <name evidence="6" type="ORF">CPT_Matisse202</name>
</gene>
<dbReference type="Proteomes" id="UP000203408">
    <property type="component" value="Segment"/>
</dbReference>
<keyword evidence="1" id="KW-1227">Viral tail protein</keyword>
<dbReference type="GeneID" id="26613385"/>
<evidence type="ECO:0000259" key="5">
    <source>
        <dbReference type="Pfam" id="PF21456"/>
    </source>
</evidence>
<organism evidence="6 7">
    <name type="scientific">Klebsiella phage Matisse</name>
    <dbReference type="NCBI Taxonomy" id="1675607"/>
    <lineage>
        <taxon>Viruses</taxon>
        <taxon>Duplodnaviria</taxon>
        <taxon>Heunggongvirae</taxon>
        <taxon>Uroviricota</taxon>
        <taxon>Caudoviricetes</taxon>
        <taxon>Pantevenvirales</taxon>
        <taxon>Straboviridae</taxon>
        <taxon>Slopekvirus</taxon>
        <taxon>Slopekvirus matisse</taxon>
    </lineage>
</organism>
<feature type="domain" description="Baseplate wedge protein gp7 helical" evidence="4">
    <location>
        <begin position="643"/>
        <end position="688"/>
    </location>
</feature>
<evidence type="ECO:0000256" key="1">
    <source>
        <dbReference type="HAMAP-Rule" id="MF_04103"/>
    </source>
</evidence>
<dbReference type="InterPro" id="IPR048811">
    <property type="entry name" value="Gp7_dom_V"/>
</dbReference>
<comment type="subcellular location">
    <subcellularLocation>
        <location evidence="1">Virion</location>
    </subcellularLocation>
    <text evidence="1">Present in the baseplate.</text>
</comment>
<evidence type="ECO:0000256" key="2">
    <source>
        <dbReference type="SAM" id="MobiDB-lite"/>
    </source>
</evidence>
<dbReference type="InterPro" id="IPR048812">
    <property type="entry name" value="Gp7_dom_VI"/>
</dbReference>
<evidence type="ECO:0000259" key="3">
    <source>
        <dbReference type="Pfam" id="PF21427"/>
    </source>
</evidence>
<keyword evidence="7" id="KW-1185">Reference proteome</keyword>
<dbReference type="EMBL" id="KT001918">
    <property type="protein sequence ID" value="AKU44506.1"/>
    <property type="molecule type" value="Genomic_DNA"/>
</dbReference>
<keyword evidence="1" id="KW-1245">Viral tail assembly</keyword>
<feature type="domain" description="Baseplate wedge protein gp7" evidence="3">
    <location>
        <begin position="766"/>
        <end position="859"/>
    </location>
</feature>
<evidence type="ECO:0000313" key="6">
    <source>
        <dbReference type="EMBL" id="AKU44506.1"/>
    </source>
</evidence>
<dbReference type="Pfam" id="PF21428">
    <property type="entry name" value="Gp7_helical"/>
    <property type="match status" value="1"/>
</dbReference>
<feature type="disulfide bond" description="Interchain (with GP10)" evidence="1">
    <location>
        <position position="183"/>
    </location>
</feature>
<comment type="similarity">
    <text evidence="1">Belongs to the T4likevirus baseplate wedge protein gp7 family.</text>
</comment>
<dbReference type="Pfam" id="PF21427">
    <property type="entry name" value="Gp7_5th"/>
    <property type="match status" value="1"/>
</dbReference>
<comment type="subunit">
    <text evidence="1">Binds to gp10 homotrimer; disulfide-linked. Heteromultimer with gp10; a gp10 molecule is disulfide-linked to gp7 and the other two remaining gp10 molecules form a disulfide bond.</text>
</comment>
<reference evidence="6 7" key="1">
    <citation type="journal article" date="2015" name="Genome Announc.">
        <title>Complete Genome Sequence of Carbapenemase-Producing Klebsiella pneumoniae Myophage Matisse.</title>
        <authorList>
            <person name="Provasek V.E."/>
            <person name="Lessor L.E."/>
            <person name="Cahill J.L."/>
            <person name="Rasche E.S."/>
            <person name="Kuty Everett G.F."/>
        </authorList>
    </citation>
    <scope>NUCLEOTIDE SEQUENCE [LARGE SCALE GENOMIC DNA]</scope>
</reference>
<name>A0A0K1LPL6_9CAUD</name>
<protein>
    <recommendedName>
        <fullName evidence="1">Baseplate wedge protein gp7</fullName>
    </recommendedName>
</protein>
<keyword evidence="1" id="KW-1015">Disulfide bond</keyword>
<dbReference type="GO" id="GO:0098025">
    <property type="term" value="C:virus tail, baseplate"/>
    <property type="evidence" value="ECO:0007669"/>
    <property type="project" value="UniProtKB-UniRule"/>
</dbReference>
<comment type="function">
    <text evidence="1">Baseplate protein. Involved in the tail assembly.</text>
</comment>
<proteinExistence type="inferred from homology"/>
<keyword evidence="1" id="KW-0946">Virion</keyword>
<dbReference type="RefSeq" id="YP_009194446.1">
    <property type="nucleotide sequence ID" value="NC_028750.1"/>
</dbReference>
<feature type="region of interest" description="Disordered" evidence="2">
    <location>
        <begin position="1007"/>
        <end position="1028"/>
    </location>
</feature>
<dbReference type="GO" id="GO:0098003">
    <property type="term" value="P:viral tail assembly"/>
    <property type="evidence" value="ECO:0007669"/>
    <property type="project" value="UniProtKB-KW"/>
</dbReference>
<dbReference type="InterPro" id="IPR048810">
    <property type="entry name" value="Gp7_helical"/>
</dbReference>
<evidence type="ECO:0000259" key="4">
    <source>
        <dbReference type="Pfam" id="PF21428"/>
    </source>
</evidence>
<accession>A0A0K1LPL6</accession>
<dbReference type="KEGG" id="vg:26613385"/>
<dbReference type="HAMAP" id="MF_04103">
    <property type="entry name" value="BP07_T4"/>
    <property type="match status" value="1"/>
</dbReference>
<dbReference type="InterPro" id="IPR034697">
    <property type="entry name" value="GP7_T4"/>
</dbReference>